<keyword evidence="2" id="KW-0547">Nucleotide-binding</keyword>
<dbReference type="OrthoDB" id="9814400at2"/>
<evidence type="ECO:0000256" key="2">
    <source>
        <dbReference type="PIRSR" id="PIRSR640198-2"/>
    </source>
</evidence>
<keyword evidence="5" id="KW-1185">Reference proteome</keyword>
<dbReference type="PANTHER" id="PTHR13504">
    <property type="entry name" value="FIDO DOMAIN-CONTAINING PROTEIN DDB_G0283145"/>
    <property type="match status" value="1"/>
</dbReference>
<dbReference type="RefSeq" id="WP_134843966.1">
    <property type="nucleotide sequence ID" value="NZ_SGVY01000033.1"/>
</dbReference>
<dbReference type="InterPro" id="IPR003812">
    <property type="entry name" value="Fido"/>
</dbReference>
<dbReference type="AlphaFoldDB" id="A0A4Y8VDS6"/>
<feature type="binding site" evidence="2">
    <location>
        <begin position="209"/>
        <end position="216"/>
    </location>
    <ligand>
        <name>ATP</name>
        <dbReference type="ChEBI" id="CHEBI:30616"/>
    </ligand>
</feature>
<dbReference type="GO" id="GO:0005524">
    <property type="term" value="F:ATP binding"/>
    <property type="evidence" value="ECO:0007669"/>
    <property type="project" value="UniProtKB-KW"/>
</dbReference>
<dbReference type="EMBL" id="SGVY01000033">
    <property type="protein sequence ID" value="TFH78307.1"/>
    <property type="molecule type" value="Genomic_DNA"/>
</dbReference>
<dbReference type="InterPro" id="IPR040198">
    <property type="entry name" value="Fido_containing"/>
</dbReference>
<accession>A0A4Y8VDS6</accession>
<keyword evidence="2" id="KW-0067">ATP-binding</keyword>
<evidence type="ECO:0000313" key="4">
    <source>
        <dbReference type="EMBL" id="TFH78307.1"/>
    </source>
</evidence>
<dbReference type="Gene3D" id="1.10.3290.10">
    <property type="entry name" value="Fido-like domain"/>
    <property type="match status" value="1"/>
</dbReference>
<reference evidence="4 5" key="1">
    <citation type="submission" date="2019-02" db="EMBL/GenBank/DDBJ databases">
        <title>Draft Genome Sequence of the Prevotella sp. BCRC 81118, Isolated from Human Feces.</title>
        <authorList>
            <person name="Huang C.-H."/>
        </authorList>
    </citation>
    <scope>NUCLEOTIDE SEQUENCE [LARGE SCALE GENOMIC DNA]</scope>
    <source>
        <strain evidence="4 5">BCRC 81118</strain>
    </source>
</reference>
<evidence type="ECO:0000259" key="3">
    <source>
        <dbReference type="PROSITE" id="PS51459"/>
    </source>
</evidence>
<evidence type="ECO:0000313" key="5">
    <source>
        <dbReference type="Proteomes" id="UP000297872"/>
    </source>
</evidence>
<feature type="active site" evidence="1">
    <location>
        <position position="205"/>
    </location>
</feature>
<dbReference type="GeneID" id="302995948"/>
<proteinExistence type="predicted"/>
<comment type="caution">
    <text evidence="4">The sequence shown here is derived from an EMBL/GenBank/DDBJ whole genome shotgun (WGS) entry which is preliminary data.</text>
</comment>
<evidence type="ECO:0000256" key="1">
    <source>
        <dbReference type="PIRSR" id="PIRSR640198-1"/>
    </source>
</evidence>
<dbReference type="InterPro" id="IPR036597">
    <property type="entry name" value="Fido-like_dom_sf"/>
</dbReference>
<dbReference type="Pfam" id="PF02661">
    <property type="entry name" value="Fic"/>
    <property type="match status" value="1"/>
</dbReference>
<dbReference type="PANTHER" id="PTHR13504:SF38">
    <property type="entry name" value="FIDO DOMAIN-CONTAINING PROTEIN"/>
    <property type="match status" value="1"/>
</dbReference>
<name>A0A4Y8VDS6_9BACT</name>
<feature type="domain" description="Fido" evidence="3">
    <location>
        <begin position="118"/>
        <end position="269"/>
    </location>
</feature>
<dbReference type="Proteomes" id="UP000297872">
    <property type="component" value="Unassembled WGS sequence"/>
</dbReference>
<dbReference type="SUPFAM" id="SSF140931">
    <property type="entry name" value="Fic-like"/>
    <property type="match status" value="1"/>
</dbReference>
<gene>
    <name evidence="4" type="ORF">EXN75_11740</name>
</gene>
<sequence>MDRQGHYRTIGRDERAYRSFVPTPLQDIHLEMDEEMQTLLAQAHERLKNRNLSDMDALQKEEVENSMNLVYGEKKSLALAFFETDDKEDKEDKKRKLDEQNLLQATRFAVERMQKLPISSRLLKDVHWVMMQGEHNERKYPGEMRTSPIWLGTKDDTLATAPFIPPVYEDMAKSIADLENYIHYEEQTDALIMAALIHYQFEMIHPFIDGNGRIGRLLTLLFLMDRNVIQQPVLSLSKNLMSSSFKYFTNIASVEVSGTYEKWVKYFLQQLH</sequence>
<organism evidence="4 5">
    <name type="scientific">Segatella hominis</name>
    <dbReference type="NCBI Taxonomy" id="2518605"/>
    <lineage>
        <taxon>Bacteria</taxon>
        <taxon>Pseudomonadati</taxon>
        <taxon>Bacteroidota</taxon>
        <taxon>Bacteroidia</taxon>
        <taxon>Bacteroidales</taxon>
        <taxon>Prevotellaceae</taxon>
        <taxon>Segatella</taxon>
    </lineage>
</organism>
<protein>
    <submittedName>
        <fullName evidence="4">Fic family protein</fullName>
    </submittedName>
</protein>
<dbReference type="PROSITE" id="PS51459">
    <property type="entry name" value="FIDO"/>
    <property type="match status" value="1"/>
</dbReference>